<organism evidence="1 2">
    <name type="scientific">Neisseria lactamica</name>
    <dbReference type="NCBI Taxonomy" id="486"/>
    <lineage>
        <taxon>Bacteria</taxon>
        <taxon>Pseudomonadati</taxon>
        <taxon>Pseudomonadota</taxon>
        <taxon>Betaproteobacteria</taxon>
        <taxon>Neisseriales</taxon>
        <taxon>Neisseriaceae</taxon>
        <taxon>Neisseria</taxon>
    </lineage>
</organism>
<evidence type="ECO:0000313" key="2">
    <source>
        <dbReference type="Proteomes" id="UP000191249"/>
    </source>
</evidence>
<dbReference type="EMBL" id="CP019894">
    <property type="protein sequence ID" value="ARB04039.1"/>
    <property type="molecule type" value="Genomic_DNA"/>
</dbReference>
<name>A0AAU8VDV8_NEILA</name>
<accession>A0AAU8VDV8</accession>
<proteinExistence type="predicted"/>
<protein>
    <submittedName>
        <fullName evidence="1">Nucleic acid-binding protein</fullName>
    </submittedName>
</protein>
<dbReference type="Proteomes" id="UP000191249">
    <property type="component" value="Chromosome"/>
</dbReference>
<reference evidence="1 2" key="1">
    <citation type="submission" date="2017-03" db="EMBL/GenBank/DDBJ databases">
        <title>N. lactamica Y92-1009 whole genome sequence.</title>
        <authorList>
            <person name="Pandey A.K."/>
            <person name="Read R.C."/>
        </authorList>
    </citation>
    <scope>NUCLEOTIDE SEQUENCE [LARGE SCALE GENOMIC DNA]</scope>
    <source>
        <strain evidence="1 2">Y92-1009</strain>
    </source>
</reference>
<sequence length="47" mass="5377">MYCLRLRRLVLIFVNPLYFPPSQKRRAAGIYRKNSNLSAVIPAKAGI</sequence>
<evidence type="ECO:0000313" key="1">
    <source>
        <dbReference type="EMBL" id="ARB04039.1"/>
    </source>
</evidence>
<dbReference type="AlphaFoldDB" id="A0AAU8VDV8"/>
<gene>
    <name evidence="1" type="ORF">B2G52_03310</name>
</gene>